<dbReference type="InterPro" id="IPR003959">
    <property type="entry name" value="ATPase_AAA_core"/>
</dbReference>
<dbReference type="GO" id="GO:0005524">
    <property type="term" value="F:ATP binding"/>
    <property type="evidence" value="ECO:0007669"/>
    <property type="project" value="InterPro"/>
</dbReference>
<keyword evidence="4" id="KW-1185">Reference proteome</keyword>
<dbReference type="RefSeq" id="WP_079685016.1">
    <property type="nucleotide sequence ID" value="NZ_FUZU01000001.1"/>
</dbReference>
<dbReference type="Pfam" id="PF13476">
    <property type="entry name" value="AAA_23"/>
    <property type="match status" value="1"/>
</dbReference>
<proteinExistence type="predicted"/>
<dbReference type="Gene3D" id="3.40.50.300">
    <property type="entry name" value="P-loop containing nucleotide triphosphate hydrolases"/>
    <property type="match status" value="1"/>
</dbReference>
<dbReference type="AlphaFoldDB" id="A0A1T5ITI3"/>
<dbReference type="STRING" id="688867.SAMN05660236_0385"/>
<dbReference type="InterPro" id="IPR051396">
    <property type="entry name" value="Bact_Antivir_Def_Nuclease"/>
</dbReference>
<dbReference type="InterPro" id="IPR038729">
    <property type="entry name" value="Rad50/SbcC_AAA"/>
</dbReference>
<dbReference type="GO" id="GO:0006302">
    <property type="term" value="P:double-strand break repair"/>
    <property type="evidence" value="ECO:0007669"/>
    <property type="project" value="InterPro"/>
</dbReference>
<dbReference type="InterPro" id="IPR027417">
    <property type="entry name" value="P-loop_NTPase"/>
</dbReference>
<gene>
    <name evidence="3" type="ORF">SAMN05660236_0385</name>
</gene>
<name>A0A1T5ITI3_9BACT</name>
<dbReference type="Pfam" id="PF13304">
    <property type="entry name" value="AAA_21"/>
    <property type="match status" value="1"/>
</dbReference>
<accession>A0A1T5ITI3</accession>
<dbReference type="GO" id="GO:0016887">
    <property type="term" value="F:ATP hydrolysis activity"/>
    <property type="evidence" value="ECO:0007669"/>
    <property type="project" value="InterPro"/>
</dbReference>
<dbReference type="EMBL" id="FUZU01000001">
    <property type="protein sequence ID" value="SKC42481.1"/>
    <property type="molecule type" value="Genomic_DNA"/>
</dbReference>
<feature type="domain" description="Rad50/SbcC-type AAA" evidence="2">
    <location>
        <begin position="9"/>
        <end position="155"/>
    </location>
</feature>
<dbReference type="PANTHER" id="PTHR43581">
    <property type="entry name" value="ATP/GTP PHOSPHATASE"/>
    <property type="match status" value="1"/>
</dbReference>
<organism evidence="3 4">
    <name type="scientific">Ohtaekwangia koreensis</name>
    <dbReference type="NCBI Taxonomy" id="688867"/>
    <lineage>
        <taxon>Bacteria</taxon>
        <taxon>Pseudomonadati</taxon>
        <taxon>Bacteroidota</taxon>
        <taxon>Cytophagia</taxon>
        <taxon>Cytophagales</taxon>
        <taxon>Fulvivirgaceae</taxon>
        <taxon>Ohtaekwangia</taxon>
    </lineage>
</organism>
<feature type="domain" description="ATPase AAA-type core" evidence="1">
    <location>
        <begin position="201"/>
        <end position="309"/>
    </location>
</feature>
<evidence type="ECO:0000313" key="3">
    <source>
        <dbReference type="EMBL" id="SKC42481.1"/>
    </source>
</evidence>
<evidence type="ECO:0000259" key="1">
    <source>
        <dbReference type="Pfam" id="PF13304"/>
    </source>
</evidence>
<protein>
    <submittedName>
        <fullName evidence="3">AAA domain-containing protein, putative AbiEii toxin, Type IV TA system</fullName>
    </submittedName>
</protein>
<dbReference type="SUPFAM" id="SSF52540">
    <property type="entry name" value="P-loop containing nucleoside triphosphate hydrolases"/>
    <property type="match status" value="1"/>
</dbReference>
<dbReference type="Proteomes" id="UP000190961">
    <property type="component" value="Unassembled WGS sequence"/>
</dbReference>
<dbReference type="PANTHER" id="PTHR43581:SF2">
    <property type="entry name" value="EXCINUCLEASE ATPASE SUBUNIT"/>
    <property type="match status" value="1"/>
</dbReference>
<dbReference type="OrthoDB" id="9805802at2"/>
<evidence type="ECO:0000313" key="4">
    <source>
        <dbReference type="Proteomes" id="UP000190961"/>
    </source>
</evidence>
<reference evidence="3 4" key="1">
    <citation type="submission" date="2017-02" db="EMBL/GenBank/DDBJ databases">
        <authorList>
            <person name="Peterson S.W."/>
        </authorList>
    </citation>
    <scope>NUCLEOTIDE SEQUENCE [LARGE SCALE GENOMIC DNA]</scope>
    <source>
        <strain evidence="3 4">DSM 25262</strain>
    </source>
</reference>
<sequence length="415" mass="47008">MADLRFKMLTLTNWKQFSKVDIEFHPNLTVLTGANGSGKTTMLNILSRHFGWEHSELATPAKDEETGIFKFFTRFFKSPSKSNDNQIGELHYSNSNKATLTIPSNNSPQYQIAINGRQTIKGISIPSHRSTYFYRQVSQISTTKRSKQEAFNLVKDSSINFFYGSGGQTSSFYIKETLLNWAIGGEGNKFIEADKELQDYFLGFQTVLSKVLPRTLGFKEITIRNYEIVLITDSGDFMLDAVSGGVSAIIDLAWQIYTFTNKGDEFMTVLIDEVENHLHPNMQRSILPDLLIAFPNTQFIVSTHSPLIVGSVKDSNVYAFRHVKNEQSQLRVANEKLDLVNKAKTATEILNEVLGVPFTMPLWVEASINEIVDKYSKEAISEDSFDKMRNELKQIGLEDMMPEAMKNILKDDKTD</sequence>
<evidence type="ECO:0000259" key="2">
    <source>
        <dbReference type="Pfam" id="PF13476"/>
    </source>
</evidence>